<keyword evidence="2" id="KW-1185">Reference proteome</keyword>
<dbReference type="AlphaFoldDB" id="A0A328ZEY7"/>
<dbReference type="Proteomes" id="UP000248856">
    <property type="component" value="Unassembled WGS sequence"/>
</dbReference>
<name>A0A328ZEY7_9BURK</name>
<organism evidence="1 2">
    <name type="scientific">Paracidovorax anthurii</name>
    <dbReference type="NCBI Taxonomy" id="78229"/>
    <lineage>
        <taxon>Bacteria</taxon>
        <taxon>Pseudomonadati</taxon>
        <taxon>Pseudomonadota</taxon>
        <taxon>Betaproteobacteria</taxon>
        <taxon>Burkholderiales</taxon>
        <taxon>Comamonadaceae</taxon>
        <taxon>Paracidovorax</taxon>
    </lineage>
</organism>
<evidence type="ECO:0000313" key="2">
    <source>
        <dbReference type="Proteomes" id="UP000248856"/>
    </source>
</evidence>
<protein>
    <submittedName>
        <fullName evidence="1">Phosphohistidine phosphatase SixA</fullName>
    </submittedName>
</protein>
<dbReference type="SUPFAM" id="SSF53254">
    <property type="entry name" value="Phosphoglycerate mutase-like"/>
    <property type="match status" value="1"/>
</dbReference>
<evidence type="ECO:0000313" key="1">
    <source>
        <dbReference type="EMBL" id="RAR83893.1"/>
    </source>
</evidence>
<dbReference type="EMBL" id="QLTA01000013">
    <property type="protein sequence ID" value="RAR83893.1"/>
    <property type="molecule type" value="Genomic_DNA"/>
</dbReference>
<dbReference type="InterPro" id="IPR029033">
    <property type="entry name" value="His_PPase_superfam"/>
</dbReference>
<gene>
    <name evidence="1" type="ORF">AX018_101340</name>
</gene>
<reference evidence="1 2" key="1">
    <citation type="submission" date="2018-06" db="EMBL/GenBank/DDBJ databases">
        <title>Genomic Encyclopedia of Archaeal and Bacterial Type Strains, Phase II (KMG-II): from individual species to whole genera.</title>
        <authorList>
            <person name="Goeker M."/>
        </authorList>
    </citation>
    <scope>NUCLEOTIDE SEQUENCE [LARGE SCALE GENOMIC DNA]</scope>
    <source>
        <strain evidence="1 2">CFPB 3232</strain>
    </source>
</reference>
<dbReference type="Gene3D" id="3.40.50.1240">
    <property type="entry name" value="Phosphoglycerate mutase-like"/>
    <property type="match status" value="1"/>
</dbReference>
<accession>A0A328ZEY7</accession>
<proteinExistence type="predicted"/>
<sequence length="118" mass="13207">MAGWLDRQLPEGLRVLVSPSRRTEATAERLGRKYKLRAELLPGGSASELLELVQWPHARGAVLVVGHQPMLGQTVAELLGLRMPECSIRKGAVWWLRRRTRSDVSETILLAVQSPDFL</sequence>
<comment type="caution">
    <text evidence="1">The sequence shown here is derived from an EMBL/GenBank/DDBJ whole genome shotgun (WGS) entry which is preliminary data.</text>
</comment>